<evidence type="ECO:0000313" key="1">
    <source>
        <dbReference type="EMBL" id="KAK1858030.1"/>
    </source>
</evidence>
<protein>
    <submittedName>
        <fullName evidence="1">Uncharacterized protein</fullName>
    </submittedName>
</protein>
<dbReference type="Proteomes" id="UP000798662">
    <property type="component" value="Chromosome 1"/>
</dbReference>
<evidence type="ECO:0000313" key="2">
    <source>
        <dbReference type="Proteomes" id="UP000798662"/>
    </source>
</evidence>
<gene>
    <name evidence="1" type="ORF">I4F81_000644</name>
</gene>
<organism evidence="1 2">
    <name type="scientific">Pyropia yezoensis</name>
    <name type="common">Susabi-nori</name>
    <name type="synonym">Porphyra yezoensis</name>
    <dbReference type="NCBI Taxonomy" id="2788"/>
    <lineage>
        <taxon>Eukaryota</taxon>
        <taxon>Rhodophyta</taxon>
        <taxon>Bangiophyceae</taxon>
        <taxon>Bangiales</taxon>
        <taxon>Bangiaceae</taxon>
        <taxon>Pyropia</taxon>
    </lineage>
</organism>
<accession>A0ACC3BJA6</accession>
<keyword evidence="2" id="KW-1185">Reference proteome</keyword>
<dbReference type="EMBL" id="CM020618">
    <property type="protein sequence ID" value="KAK1858030.1"/>
    <property type="molecule type" value="Genomic_DNA"/>
</dbReference>
<name>A0ACC3BJA6_PYRYE</name>
<reference evidence="1" key="1">
    <citation type="submission" date="2019-11" db="EMBL/GenBank/DDBJ databases">
        <title>Nori genome reveals adaptations in red seaweeds to the harsh intertidal environment.</title>
        <authorList>
            <person name="Wang D."/>
            <person name="Mao Y."/>
        </authorList>
    </citation>
    <scope>NUCLEOTIDE SEQUENCE</scope>
    <source>
        <tissue evidence="1">Gametophyte</tissue>
    </source>
</reference>
<proteinExistence type="predicted"/>
<comment type="caution">
    <text evidence="1">The sequence shown here is derived from an EMBL/GenBank/DDBJ whole genome shotgun (WGS) entry which is preliminary data.</text>
</comment>
<sequence>MAEAEKGGGVGGVGGHPARAVWQTRMFSTGAVCVSEQGRALGSGGQRGGGGVCEGCAQPIAAMGGRGGVGWQQPAVSLPGRRGRMRCVVGRGRVGGGSGEGGAHALACPLPRGCARRPVAAAGCCTATRYSYLSRAPAAAPAPPPPAGRVPGATVVATAPGTSTPQRLVGCLLPRSPPPPNNSIPPSTAFASLPPASTPQPPPLSLVAAPSPLPPARLPPPSGVMASTTAWAATPPVGGTADTPWTGTPPAGPSSPTTRRRRGDPPPPMAARGGGGGGGGGAPPPNGAPPPPPLDTRRLLPRLSPRLLHRRPVPALPPPRGTTAAAARAGRVAAQRRAYPLVPDARLGGLPLVPGVPAAGWAFLSWVARVAAVAFRLAVNTFFVARRLRRAAAAAAATSAGGDGSASRHRPSTLSGGVDAVGAATDAGGVAAAAAWAAVGGTRRGGVAAVRAAAAPLGGAFRASEAGLAAMAAARLDGQGGAAGGGGGGGDGDGGGGGGGGGTTPGSAPPGAPVGGAAAAAATEAAGVAAGEAAAAAAVDAGLAHPPPPPPGGGSPRPAADAFGDYRALFATRPLPPVAALGDDDALFGRLRVAGPNPMGLRAATAADLAPPDAPLAPVTDDHLRQVAGCGTDSLAAAAADRRLYVVSYRAGGTALAAAAADHPSDNAAMDGTADGGGRERLYAPVALFVLPPGASAAAPGRLAPVAIAVGGPDAAVTPRGVVTPRDGAAWAAAKLIVNAADAAEHELREHLGLTHLLINGIAAVTFRELEATAHPLWRLLTPHYDGTFFLNSIVPDTLLAPGGGVELLLPASSAAQAAYVADVVRGTAFNSRFPRQEMGGRGVLDPALAYPYRDDALELYDLLHDYVAEYVAVYYPNDAAVRGDYELQAWAAAVSAPDGAGVSGFGERAPDGSTAVEGAVATVAYLVDALSLIIFTSSVQHAAVNFPQADIMTWVPAFPLAVRADPPTAADAAAPSNGGTGARRWLPPPAVAAEQIFLGGLLGGVVHLPLGTLPWTPLSGGWFRHPAAAASAARLRRRLQGVEARIVAREAGEETPYEYLRPSRVPRSINI</sequence>